<evidence type="ECO:0000313" key="3">
    <source>
        <dbReference type="EMBL" id="PHO18506.1"/>
    </source>
</evidence>
<dbReference type="InterPro" id="IPR007415">
    <property type="entry name" value="Nitrogenase_MoFe_mat_NifZ"/>
</dbReference>
<accession>A0A2G1DJJ4</accession>
<dbReference type="AlphaFoldDB" id="A0A2G1DJJ4"/>
<organism evidence="3 4">
    <name type="scientific">Malaciobacter molluscorum LMG 25693</name>
    <dbReference type="NCBI Taxonomy" id="870501"/>
    <lineage>
        <taxon>Bacteria</taxon>
        <taxon>Pseudomonadati</taxon>
        <taxon>Campylobacterota</taxon>
        <taxon>Epsilonproteobacteria</taxon>
        <taxon>Campylobacterales</taxon>
        <taxon>Arcobacteraceae</taxon>
        <taxon>Malaciobacter</taxon>
    </lineage>
</organism>
<dbReference type="EMBL" id="NXFY01000006">
    <property type="protein sequence ID" value="PHO18506.1"/>
    <property type="molecule type" value="Genomic_DNA"/>
</dbReference>
<comment type="similarity">
    <text evidence="1">Belongs to the NifZ family.</text>
</comment>
<comment type="caution">
    <text evidence="3">The sequence shown here is derived from an EMBL/GenBank/DDBJ whole genome shotgun (WGS) entry which is preliminary data.</text>
</comment>
<dbReference type="Pfam" id="PF04319">
    <property type="entry name" value="NifZ"/>
    <property type="match status" value="1"/>
</dbReference>
<dbReference type="Proteomes" id="UP000221222">
    <property type="component" value="Unassembled WGS sequence"/>
</dbReference>
<protein>
    <submittedName>
        <fullName evidence="3">Nitrogen fixation protein NifZ</fullName>
    </submittedName>
</protein>
<evidence type="ECO:0000256" key="2">
    <source>
        <dbReference type="ARBA" id="ARBA00023231"/>
    </source>
</evidence>
<reference evidence="3 4" key="1">
    <citation type="submission" date="2017-09" db="EMBL/GenBank/DDBJ databases">
        <title>Arcobacter canalis sp. nov., a new species isolated from a water canal contaminated with urban sewage.</title>
        <authorList>
            <person name="Perez-Cataluna A."/>
            <person name="Salas-Masso N."/>
            <person name="Figueras M.J."/>
        </authorList>
    </citation>
    <scope>NUCLEOTIDE SEQUENCE [LARGE SCALE GENOMIC DNA]</scope>
    <source>
        <strain evidence="3 4">F98-3</strain>
    </source>
</reference>
<name>A0A2G1DJJ4_9BACT</name>
<proteinExistence type="inferred from homology"/>
<keyword evidence="4" id="KW-1185">Reference proteome</keyword>
<dbReference type="GO" id="GO:0009399">
    <property type="term" value="P:nitrogen fixation"/>
    <property type="evidence" value="ECO:0007669"/>
    <property type="project" value="InterPro"/>
</dbReference>
<gene>
    <name evidence="3" type="ORF">CPU12_05570</name>
</gene>
<sequence length="128" mass="14810">MVDVNTTLYDEVTASRSANDEEKPKFFVGQQVKLLKDIVNDGTYPFCSIGTVMMPAGSIGYIRKIGEFLQVIRVYEVHFLGVNSALVEIVGCRENELFAMQKYEDEFEKEMQYLKRHREKFKKINKGE</sequence>
<evidence type="ECO:0000256" key="1">
    <source>
        <dbReference type="ARBA" id="ARBA00008027"/>
    </source>
</evidence>
<keyword evidence="2" id="KW-0535">Nitrogen fixation</keyword>
<evidence type="ECO:0000313" key="4">
    <source>
        <dbReference type="Proteomes" id="UP000221222"/>
    </source>
</evidence>